<feature type="transmembrane region" description="Helical" evidence="8">
    <location>
        <begin position="374"/>
        <end position="395"/>
    </location>
</feature>
<proteinExistence type="inferred from homology"/>
<evidence type="ECO:0000256" key="1">
    <source>
        <dbReference type="ARBA" id="ARBA00004429"/>
    </source>
</evidence>
<feature type="transmembrane region" description="Helical" evidence="8">
    <location>
        <begin position="68"/>
        <end position="96"/>
    </location>
</feature>
<feature type="transmembrane region" description="Helical" evidence="8">
    <location>
        <begin position="108"/>
        <end position="130"/>
    </location>
</feature>
<gene>
    <name evidence="10" type="ordered locus">Meso_0827</name>
</gene>
<feature type="transmembrane region" description="Helical" evidence="8">
    <location>
        <begin position="264"/>
        <end position="286"/>
    </location>
</feature>
<dbReference type="GO" id="GO:0005886">
    <property type="term" value="C:plasma membrane"/>
    <property type="evidence" value="ECO:0007669"/>
    <property type="project" value="UniProtKB-SubCell"/>
</dbReference>
<feature type="transmembrane region" description="Helical" evidence="8">
    <location>
        <begin position="544"/>
        <end position="564"/>
    </location>
</feature>
<dbReference type="Pfam" id="PF00528">
    <property type="entry name" value="BPD_transp_1"/>
    <property type="match status" value="2"/>
</dbReference>
<keyword evidence="4" id="KW-0997">Cell inner membrane</keyword>
<evidence type="ECO:0000256" key="2">
    <source>
        <dbReference type="ARBA" id="ARBA00022448"/>
    </source>
</evidence>
<feature type="transmembrane region" description="Helical" evidence="8">
    <location>
        <begin position="159"/>
        <end position="180"/>
    </location>
</feature>
<feature type="transmembrane region" description="Helical" evidence="8">
    <location>
        <begin position="486"/>
        <end position="507"/>
    </location>
</feature>
<dbReference type="InterPro" id="IPR035906">
    <property type="entry name" value="MetI-like_sf"/>
</dbReference>
<evidence type="ECO:0000256" key="3">
    <source>
        <dbReference type="ARBA" id="ARBA00022475"/>
    </source>
</evidence>
<dbReference type="CDD" id="cd06261">
    <property type="entry name" value="TM_PBP2"/>
    <property type="match status" value="2"/>
</dbReference>
<evidence type="ECO:0000256" key="4">
    <source>
        <dbReference type="ARBA" id="ARBA00022519"/>
    </source>
</evidence>
<dbReference type="KEGG" id="mes:Meso_0827"/>
<dbReference type="PROSITE" id="PS50928">
    <property type="entry name" value="ABC_TM1"/>
    <property type="match status" value="2"/>
</dbReference>
<feature type="transmembrane region" description="Helical" evidence="8">
    <location>
        <begin position="201"/>
        <end position="224"/>
    </location>
</feature>
<dbReference type="GO" id="GO:0055085">
    <property type="term" value="P:transmembrane transport"/>
    <property type="evidence" value="ECO:0007669"/>
    <property type="project" value="InterPro"/>
</dbReference>
<evidence type="ECO:0000256" key="5">
    <source>
        <dbReference type="ARBA" id="ARBA00022692"/>
    </source>
</evidence>
<dbReference type="EMBL" id="CP000390">
    <property type="protein sequence ID" value="ABG62227.1"/>
    <property type="molecule type" value="Genomic_DNA"/>
</dbReference>
<keyword evidence="2 8" id="KW-0813">Transport</keyword>
<evidence type="ECO:0000256" key="6">
    <source>
        <dbReference type="ARBA" id="ARBA00022989"/>
    </source>
</evidence>
<comment type="similarity">
    <text evidence="8">Belongs to the binding-protein-dependent transport system permease family.</text>
</comment>
<keyword evidence="3" id="KW-1003">Cell membrane</keyword>
<dbReference type="Gene3D" id="1.10.3720.10">
    <property type="entry name" value="MetI-like"/>
    <property type="match status" value="2"/>
</dbReference>
<dbReference type="InterPro" id="IPR000515">
    <property type="entry name" value="MetI-like"/>
</dbReference>
<feature type="transmembrane region" description="Helical" evidence="8">
    <location>
        <begin position="434"/>
        <end position="454"/>
    </location>
</feature>
<sequence>MSHSVGLATAISGRRQDPLGKLVVVLAVTAVVLLLLPIAGLIMSSLVSDETKAFGLENYQSIINSRKFTTIITNTAILAVGSLAVMFLIAIPLAWLYARTDFRWRGAILIAATSQIAIPGFLVALGYIFLLNPSNGLINLWWREAGGQGSLVTVYSMPWIILLQGLTMVGPAFYFLAPAFSNVDGSIEEAASAHGVSKFEALFKILLPMTAPALISTALFFLVISVETFDYAGMLGMPARIDVVATWIYQYTQSSMTLPQYGRASAIGTMTAAVLLALILVQILVFKRSADAGTIGGRARVASVRLGKGAQLAAMTGFSIYGFLGIVLPFLMLVWTALLPVPQPPSLKAVSQLSPAGFGPQFWTELANVGGTTLFITVFVPTCVLLFTIAMSWVSKRMPALGRTIDLVTVVSLAVPSIVIAVVFNIGGLAVHRYVPIFGTVWLLAIAIGSRYVATAHRITDNAFRQLNPEMAEYARTAGVTSGRTLFSIAVPAARTGLIFAWFWVALLTLRELPITLIMSNYDLQTLASRIFLYNSSGQTQQSAALSVALFAVVTVFLAGLLYLTRRPRAR</sequence>
<keyword evidence="5 8" id="KW-0812">Transmembrane</keyword>
<feature type="domain" description="ABC transmembrane type-1" evidence="9">
    <location>
        <begin position="370"/>
        <end position="563"/>
    </location>
</feature>
<organism evidence="10">
    <name type="scientific">Chelativorans sp. (strain BNC1)</name>
    <dbReference type="NCBI Taxonomy" id="266779"/>
    <lineage>
        <taxon>Bacteria</taxon>
        <taxon>Pseudomonadati</taxon>
        <taxon>Pseudomonadota</taxon>
        <taxon>Alphaproteobacteria</taxon>
        <taxon>Hyphomicrobiales</taxon>
        <taxon>Phyllobacteriaceae</taxon>
        <taxon>Chelativorans</taxon>
    </lineage>
</organism>
<comment type="subcellular location">
    <subcellularLocation>
        <location evidence="1">Cell inner membrane</location>
        <topology evidence="1">Multi-pass membrane protein</topology>
    </subcellularLocation>
    <subcellularLocation>
        <location evidence="8">Cell membrane</location>
        <topology evidence="8">Multi-pass membrane protein</topology>
    </subcellularLocation>
</comment>
<accession>Q11K48</accession>
<feature type="transmembrane region" description="Helical" evidence="8">
    <location>
        <begin position="407"/>
        <end position="428"/>
    </location>
</feature>
<name>Q11K48_CHESB</name>
<dbReference type="SUPFAM" id="SSF161098">
    <property type="entry name" value="MetI-like"/>
    <property type="match status" value="2"/>
</dbReference>
<evidence type="ECO:0000313" key="10">
    <source>
        <dbReference type="EMBL" id="ABG62227.1"/>
    </source>
</evidence>
<feature type="transmembrane region" description="Helical" evidence="8">
    <location>
        <begin position="22"/>
        <end position="48"/>
    </location>
</feature>
<evidence type="ECO:0000256" key="8">
    <source>
        <dbReference type="RuleBase" id="RU363032"/>
    </source>
</evidence>
<dbReference type="PANTHER" id="PTHR43357:SF4">
    <property type="entry name" value="INNER MEMBRANE ABC TRANSPORTER PERMEASE PROTEIN YDCV"/>
    <property type="match status" value="1"/>
</dbReference>
<keyword evidence="6 8" id="KW-1133">Transmembrane helix</keyword>
<evidence type="ECO:0000259" key="9">
    <source>
        <dbReference type="PROSITE" id="PS50928"/>
    </source>
</evidence>
<evidence type="ECO:0000256" key="7">
    <source>
        <dbReference type="ARBA" id="ARBA00023136"/>
    </source>
</evidence>
<dbReference type="AlphaFoldDB" id="Q11K48"/>
<keyword evidence="7 8" id="KW-0472">Membrane</keyword>
<dbReference type="PANTHER" id="PTHR43357">
    <property type="entry name" value="INNER MEMBRANE ABC TRANSPORTER PERMEASE PROTEIN YDCV"/>
    <property type="match status" value="1"/>
</dbReference>
<dbReference type="eggNOG" id="COG1178">
    <property type="taxonomic scope" value="Bacteria"/>
</dbReference>
<reference evidence="10" key="1">
    <citation type="submission" date="2006-06" db="EMBL/GenBank/DDBJ databases">
        <title>Complete sequence of chromosome of Chelativorans sp. BNC1.</title>
        <authorList>
            <consortium name="US DOE Joint Genome Institute"/>
            <person name="Copeland A."/>
            <person name="Lucas S."/>
            <person name="Lapidus A."/>
            <person name="Barry K."/>
            <person name="Detter J.C."/>
            <person name="Glavina del Rio T."/>
            <person name="Hammon N."/>
            <person name="Israni S."/>
            <person name="Dalin E."/>
            <person name="Tice H."/>
            <person name="Pitluck S."/>
            <person name="Chertkov O."/>
            <person name="Brettin T."/>
            <person name="Bruce D."/>
            <person name="Han C."/>
            <person name="Tapia R."/>
            <person name="Gilna P."/>
            <person name="Schmutz J."/>
            <person name="Larimer F."/>
            <person name="Land M."/>
            <person name="Hauser L."/>
            <person name="Kyrpides N."/>
            <person name="Mikhailova N."/>
            <person name="Richardson P."/>
        </authorList>
    </citation>
    <scope>NUCLEOTIDE SEQUENCE</scope>
    <source>
        <strain evidence="10">BNC1</strain>
    </source>
</reference>
<dbReference type="STRING" id="266779.Meso_0827"/>
<dbReference type="OrthoDB" id="27542at2"/>
<dbReference type="HOGENOM" id="CLU_021838_2_1_5"/>
<protein>
    <submittedName>
        <fullName evidence="10">Binding-protein-dependent transport systems inner membrane component</fullName>
    </submittedName>
</protein>
<feature type="domain" description="ABC transmembrane type-1" evidence="9">
    <location>
        <begin position="72"/>
        <end position="282"/>
    </location>
</feature>
<feature type="transmembrane region" description="Helical" evidence="8">
    <location>
        <begin position="318"/>
        <end position="338"/>
    </location>
</feature>